<evidence type="ECO:0000313" key="2">
    <source>
        <dbReference type="EMBL" id="GIY38463.1"/>
    </source>
</evidence>
<dbReference type="Proteomes" id="UP001054945">
    <property type="component" value="Unassembled WGS sequence"/>
</dbReference>
<organism evidence="2 3">
    <name type="scientific">Caerostris extrusa</name>
    <name type="common">Bark spider</name>
    <name type="synonym">Caerostris bankana</name>
    <dbReference type="NCBI Taxonomy" id="172846"/>
    <lineage>
        <taxon>Eukaryota</taxon>
        <taxon>Metazoa</taxon>
        <taxon>Ecdysozoa</taxon>
        <taxon>Arthropoda</taxon>
        <taxon>Chelicerata</taxon>
        <taxon>Arachnida</taxon>
        <taxon>Araneae</taxon>
        <taxon>Araneomorphae</taxon>
        <taxon>Entelegynae</taxon>
        <taxon>Araneoidea</taxon>
        <taxon>Araneidae</taxon>
        <taxon>Caerostris</taxon>
    </lineage>
</organism>
<dbReference type="AlphaFoldDB" id="A0AAV4T3M4"/>
<comment type="caution">
    <text evidence="2">The sequence shown here is derived from an EMBL/GenBank/DDBJ whole genome shotgun (WGS) entry which is preliminary data.</text>
</comment>
<reference evidence="2 3" key="1">
    <citation type="submission" date="2021-06" db="EMBL/GenBank/DDBJ databases">
        <title>Caerostris extrusa draft genome.</title>
        <authorList>
            <person name="Kono N."/>
            <person name="Arakawa K."/>
        </authorList>
    </citation>
    <scope>NUCLEOTIDE SEQUENCE [LARGE SCALE GENOMIC DNA]</scope>
</reference>
<accession>A0AAV4T3M4</accession>
<feature type="region of interest" description="Disordered" evidence="1">
    <location>
        <begin position="90"/>
        <end position="144"/>
    </location>
</feature>
<dbReference type="EMBL" id="BPLR01010306">
    <property type="protein sequence ID" value="GIY38463.1"/>
    <property type="molecule type" value="Genomic_DNA"/>
</dbReference>
<protein>
    <submittedName>
        <fullName evidence="2">Uncharacterized protein</fullName>
    </submittedName>
</protein>
<proteinExistence type="predicted"/>
<keyword evidence="3" id="KW-1185">Reference proteome</keyword>
<gene>
    <name evidence="2" type="ORF">CEXT_477171</name>
</gene>
<evidence type="ECO:0000256" key="1">
    <source>
        <dbReference type="SAM" id="MobiDB-lite"/>
    </source>
</evidence>
<evidence type="ECO:0000313" key="3">
    <source>
        <dbReference type="Proteomes" id="UP001054945"/>
    </source>
</evidence>
<name>A0AAV4T3M4_CAEEX</name>
<sequence length="144" mass="17248">MLGDNICSYAIYRAPGHDSSAWTNRKFPELSLTTQISYFIIIVRAVSARVGLAEENRIFAQAPGQSVNAISKRELSLCVCVCVCVRETHREREEREKETQRKRERGREKGREVRERERERERRERERGERERERRDREREREKV</sequence>